<proteinExistence type="predicted"/>
<sequence length="46" mass="5106">MNQPTLEGTIFGDSTTPLQDKELLEKAKNDIVMGALGTMAFRFHTH</sequence>
<dbReference type="AlphaFoldDB" id="A0AAW7IHQ8"/>
<dbReference type="Proteomes" id="UP001234602">
    <property type="component" value="Unassembled WGS sequence"/>
</dbReference>
<organism evidence="1 2">
    <name type="scientific">Peribacillus simplex</name>
    <dbReference type="NCBI Taxonomy" id="1478"/>
    <lineage>
        <taxon>Bacteria</taxon>
        <taxon>Bacillati</taxon>
        <taxon>Bacillota</taxon>
        <taxon>Bacilli</taxon>
        <taxon>Bacillales</taxon>
        <taxon>Bacillaceae</taxon>
        <taxon>Peribacillus</taxon>
    </lineage>
</organism>
<reference evidence="1" key="1">
    <citation type="submission" date="2023-06" db="EMBL/GenBank/DDBJ databases">
        <title>Comparative genomics of Bacillaceae isolates and their secondary metabolite potential.</title>
        <authorList>
            <person name="Song L."/>
            <person name="Nielsen L.J."/>
            <person name="Mohite O."/>
            <person name="Xu X."/>
            <person name="Weber T."/>
            <person name="Kovacs A.T."/>
        </authorList>
    </citation>
    <scope>NUCLEOTIDE SEQUENCE</scope>
    <source>
        <strain evidence="1">D8_B_37</strain>
    </source>
</reference>
<dbReference type="EMBL" id="JAUCEY010000008">
    <property type="protein sequence ID" value="MDM5453562.1"/>
    <property type="molecule type" value="Genomic_DNA"/>
</dbReference>
<comment type="caution">
    <text evidence="1">The sequence shown here is derived from an EMBL/GenBank/DDBJ whole genome shotgun (WGS) entry which is preliminary data.</text>
</comment>
<gene>
    <name evidence="1" type="ORF">QUF89_15420</name>
</gene>
<protein>
    <submittedName>
        <fullName evidence="1">Uncharacterized protein</fullName>
    </submittedName>
</protein>
<dbReference type="RefSeq" id="WP_289320316.1">
    <property type="nucleotide sequence ID" value="NZ_JAUCEY010000008.1"/>
</dbReference>
<evidence type="ECO:0000313" key="1">
    <source>
        <dbReference type="EMBL" id="MDM5453562.1"/>
    </source>
</evidence>
<evidence type="ECO:0000313" key="2">
    <source>
        <dbReference type="Proteomes" id="UP001234602"/>
    </source>
</evidence>
<name>A0AAW7IHQ8_9BACI</name>
<accession>A0AAW7IHQ8</accession>